<dbReference type="OrthoDB" id="10531079at2759"/>
<protein>
    <submittedName>
        <fullName evidence="1">Uncharacterized protein</fullName>
    </submittedName>
</protein>
<name>A0A0U5GBT3_ASPCI</name>
<evidence type="ECO:0000313" key="2">
    <source>
        <dbReference type="Proteomes" id="UP000054771"/>
    </source>
</evidence>
<evidence type="ECO:0000313" key="1">
    <source>
        <dbReference type="EMBL" id="CEL08711.1"/>
    </source>
</evidence>
<dbReference type="EMBL" id="CDMC01000012">
    <property type="protein sequence ID" value="CEL08711.1"/>
    <property type="molecule type" value="Genomic_DNA"/>
</dbReference>
<organism evidence="1 2">
    <name type="scientific">Aspergillus calidoustus</name>
    <dbReference type="NCBI Taxonomy" id="454130"/>
    <lineage>
        <taxon>Eukaryota</taxon>
        <taxon>Fungi</taxon>
        <taxon>Dikarya</taxon>
        <taxon>Ascomycota</taxon>
        <taxon>Pezizomycotina</taxon>
        <taxon>Eurotiomycetes</taxon>
        <taxon>Eurotiomycetidae</taxon>
        <taxon>Eurotiales</taxon>
        <taxon>Aspergillaceae</taxon>
        <taxon>Aspergillus</taxon>
        <taxon>Aspergillus subgen. Nidulantes</taxon>
    </lineage>
</organism>
<sequence>MYSTKELEYLASMQGSQDEVPMDQHTFANQAQASSNDNNGWDDIDGATVRNLPASHVQGTMNQRAFAHQAPVDSGDPEWNNGTWDYGATIRNLAASQVQAPLMQGTIISENGVNGGDNDNDNDWNDGASVRNLADYPVQVPVSQDTFAHEAPVYVYDDNEAATIRRLAVSQVLLASRIRAALMPQNTVGGHNNDDNWNDTAGATVQNSNYHAGSDHYSGYPNLNQEQGYDTINNQGVLIPGLDDDYDGPSLSHFANGEPTTTHAHPEPTVQTLENEFDRLSLSTAHFPNAELTRDPPEETPYHRPILAAYLRDLNAILEKASTQADFIPVDYLREMRCFATKVEFVDMSYNLVLDFNPRFFDPMDRGQLTRHRPASSRPTYPIMDLPWPSWPKRGEISPVKEKEVALFTATGGSALTMKATHGDYYTTYNYSPSVPAGVEPTPLQLARARQERVHEFINIKRCIRRIEGPAHGVEALGTLMDRAARYMEYRTAASYLPETPTRDEAALINLHPDFLTTTCISPFYTNYTPPASAYTSAQTPLECNGAVESRDPSTPYTIIPLRLGAEPYEDAVGVGELRVAVRAMLFKLLWEGESDLWLFPVLIVTYFPRHARIIQIHPTINASDRHRARNHPLAQLNIQYSPLFDLTECRVPISLFARYTLARPIPWAWRVRGSVPNQR</sequence>
<accession>A0A0U5GBT3</accession>
<dbReference type="AlphaFoldDB" id="A0A0U5GBT3"/>
<proteinExistence type="predicted"/>
<keyword evidence="2" id="KW-1185">Reference proteome</keyword>
<gene>
    <name evidence="1" type="ORF">ASPCAL11856</name>
</gene>
<reference evidence="2" key="1">
    <citation type="journal article" date="2016" name="Genome Announc.">
        <title>Draft genome sequences of fungus Aspergillus calidoustus.</title>
        <authorList>
            <person name="Horn F."/>
            <person name="Linde J."/>
            <person name="Mattern D.J."/>
            <person name="Walther G."/>
            <person name="Guthke R."/>
            <person name="Scherlach K."/>
            <person name="Martin K."/>
            <person name="Brakhage A.A."/>
            <person name="Petzke L."/>
            <person name="Valiante V."/>
        </authorList>
    </citation>
    <scope>NUCLEOTIDE SEQUENCE [LARGE SCALE GENOMIC DNA]</scope>
    <source>
        <strain evidence="2">SF006504</strain>
    </source>
</reference>
<dbReference type="Proteomes" id="UP000054771">
    <property type="component" value="Unassembled WGS sequence"/>
</dbReference>